<sequence length="502" mass="56194">MGLWAPAHTCRYNFPWPIENRERLNFPWASPPFRFRSALTDKVAHTAAGPTCHCRAETVSGTNWRGSRPHGHTSVGLSGWGSHGHWPPPPKGSASAEDKSASSSGLLRPAARSSCRSTHSSAAHPPPPPQEQNQTCHEGFDNLVVRDEMIFSVSLFGSSHQSIHKLYRKCWSSNSHSTLNVLSLAKTVGQSMRMKRIRVKPHATDLKNRPQAHEDNVFYKLVYRLPENLSWLLASPEMARRPASKKKLKKEEMVSSNQFGVILEWEGVVVEDDDPDLEPRVWYVLSLEEAKSFPPDAVLKEIEGMRTDQAILEVLHWSEDPQEVQRLAARKEVIYKTLRGRFYQLRPGVLDFLNTLVDFDIPIAITTPRPRLSLEEGIKAVGLQGYFDAIVAAEDFCRGKPEGEMFEVAAGQLGLEPDVCLVLGNSNSTIESAHTAGMRCVAVASRYPAYELQAANHVVRWLDQLSVADLQRIANGEILGLRGRRSDMDMDMEIVIEEITKH</sequence>
<dbReference type="Gramene" id="OGLUM04G21240.2">
    <property type="protein sequence ID" value="OGLUM04G21240.2"/>
    <property type="gene ID" value="OGLUM04G21240"/>
</dbReference>
<keyword evidence="3" id="KW-1185">Reference proteome</keyword>
<evidence type="ECO:0000313" key="3">
    <source>
        <dbReference type="Proteomes" id="UP000026961"/>
    </source>
</evidence>
<dbReference type="Pfam" id="PF13419">
    <property type="entry name" value="HAD_2"/>
    <property type="match status" value="1"/>
</dbReference>
<protein>
    <recommendedName>
        <fullName evidence="4">FCP1 homology domain-containing protein</fullName>
    </recommendedName>
</protein>
<dbReference type="PANTHER" id="PTHR47108">
    <property type="entry name" value="5-AMINO-6-(5-PHOSPHO-D-RIBITYLAMINO)URACIL PHOSPHATASE, CHLOROPLASTIC"/>
    <property type="match status" value="1"/>
</dbReference>
<dbReference type="Gene3D" id="3.40.50.1000">
    <property type="entry name" value="HAD superfamily/HAD-like"/>
    <property type="match status" value="1"/>
</dbReference>
<evidence type="ECO:0000313" key="2">
    <source>
        <dbReference type="EnsemblPlants" id="OGLUM04G21240.2"/>
    </source>
</evidence>
<dbReference type="InterPro" id="IPR006439">
    <property type="entry name" value="HAD-SF_hydro_IA"/>
</dbReference>
<reference evidence="2" key="2">
    <citation type="submission" date="2018-05" db="EMBL/GenBank/DDBJ databases">
        <title>OgluRS3 (Oryza glumaepatula Reference Sequence Version 3).</title>
        <authorList>
            <person name="Zhang J."/>
            <person name="Kudrna D."/>
            <person name="Lee S."/>
            <person name="Talag J."/>
            <person name="Welchert J."/>
            <person name="Wing R.A."/>
        </authorList>
    </citation>
    <scope>NUCLEOTIDE SEQUENCE [LARGE SCALE GENOMIC DNA]</scope>
</reference>
<dbReference type="eggNOG" id="KOG2914">
    <property type="taxonomic scope" value="Eukaryota"/>
</dbReference>
<dbReference type="NCBIfam" id="TIGR01509">
    <property type="entry name" value="HAD-SF-IA-v3"/>
    <property type="match status" value="1"/>
</dbReference>
<dbReference type="HOGENOM" id="CLU_046776_0_0_1"/>
<dbReference type="EnsemblPlants" id="OGLUM04G21240.2">
    <property type="protein sequence ID" value="OGLUM04G21240.2"/>
    <property type="gene ID" value="OGLUM04G21240"/>
</dbReference>
<dbReference type="STRING" id="40148.A0A0D9ZP20"/>
<dbReference type="CDD" id="cd07505">
    <property type="entry name" value="HAD_BPGM-like"/>
    <property type="match status" value="1"/>
</dbReference>
<dbReference type="Proteomes" id="UP000026961">
    <property type="component" value="Chromosome 4"/>
</dbReference>
<dbReference type="InterPro" id="IPR041492">
    <property type="entry name" value="HAD_2"/>
</dbReference>
<organism evidence="2">
    <name type="scientific">Oryza glumipatula</name>
    <dbReference type="NCBI Taxonomy" id="40148"/>
    <lineage>
        <taxon>Eukaryota</taxon>
        <taxon>Viridiplantae</taxon>
        <taxon>Streptophyta</taxon>
        <taxon>Embryophyta</taxon>
        <taxon>Tracheophyta</taxon>
        <taxon>Spermatophyta</taxon>
        <taxon>Magnoliopsida</taxon>
        <taxon>Liliopsida</taxon>
        <taxon>Poales</taxon>
        <taxon>Poaceae</taxon>
        <taxon>BOP clade</taxon>
        <taxon>Oryzoideae</taxon>
        <taxon>Oryzeae</taxon>
        <taxon>Oryzinae</taxon>
        <taxon>Oryza</taxon>
    </lineage>
</organism>
<feature type="region of interest" description="Disordered" evidence="1">
    <location>
        <begin position="60"/>
        <end position="135"/>
    </location>
</feature>
<reference evidence="2" key="1">
    <citation type="submission" date="2015-04" db="UniProtKB">
        <authorList>
            <consortium name="EnsemblPlants"/>
        </authorList>
    </citation>
    <scope>IDENTIFICATION</scope>
</reference>
<proteinExistence type="predicted"/>
<dbReference type="InterPro" id="IPR036412">
    <property type="entry name" value="HAD-like_sf"/>
</dbReference>
<evidence type="ECO:0008006" key="4">
    <source>
        <dbReference type="Google" id="ProtNLM"/>
    </source>
</evidence>
<dbReference type="PANTHER" id="PTHR47108:SF2">
    <property type="entry name" value="OS04G0557000 PROTEIN"/>
    <property type="match status" value="1"/>
</dbReference>
<evidence type="ECO:0000256" key="1">
    <source>
        <dbReference type="SAM" id="MobiDB-lite"/>
    </source>
</evidence>
<dbReference type="InterPro" id="IPR023214">
    <property type="entry name" value="HAD_sf"/>
</dbReference>
<dbReference type="Gene3D" id="1.10.150.240">
    <property type="entry name" value="Putative phosphatase, domain 2"/>
    <property type="match status" value="1"/>
</dbReference>
<accession>A0A0D9ZP20</accession>
<dbReference type="SUPFAM" id="SSF56784">
    <property type="entry name" value="HAD-like"/>
    <property type="match status" value="1"/>
</dbReference>
<dbReference type="AlphaFoldDB" id="A0A0D9ZP20"/>
<name>A0A0D9ZP20_9ORYZ</name>
<dbReference type="InterPro" id="IPR023198">
    <property type="entry name" value="PGP-like_dom2"/>
</dbReference>